<dbReference type="STRING" id="241244.ATY39_02825"/>
<reference evidence="1 2" key="1">
    <citation type="journal article" date="2016" name="Genome Announc.">
        <title>Whole-Genome Sequence of Rummeliibacillus stabekisii Strain PP9 Isolated from Antarctic Soil.</title>
        <authorList>
            <person name="da Mota F.F."/>
            <person name="Vollu R.E."/>
            <person name="Jurelevicius D."/>
            <person name="Seldin L."/>
        </authorList>
    </citation>
    <scope>NUCLEOTIDE SEQUENCE [LARGE SCALE GENOMIC DNA]</scope>
    <source>
        <strain evidence="1 2">PP9</strain>
    </source>
</reference>
<organism evidence="1 2">
    <name type="scientific">Rummeliibacillus stabekisii</name>
    <dbReference type="NCBI Taxonomy" id="241244"/>
    <lineage>
        <taxon>Bacteria</taxon>
        <taxon>Bacillati</taxon>
        <taxon>Bacillota</taxon>
        <taxon>Bacilli</taxon>
        <taxon>Bacillales</taxon>
        <taxon>Caryophanaceae</taxon>
        <taxon>Rummeliibacillus</taxon>
    </lineage>
</organism>
<proteinExistence type="predicted"/>
<evidence type="ECO:0000313" key="1">
    <source>
        <dbReference type="EMBL" id="AMW98460.1"/>
    </source>
</evidence>
<dbReference type="AlphaFoldDB" id="A0A143HAN0"/>
<name>A0A143HAN0_9BACL</name>
<protein>
    <recommendedName>
        <fullName evidence="3">BppU N-terminal domain-containing protein</fullName>
    </recommendedName>
</protein>
<dbReference type="Proteomes" id="UP000076021">
    <property type="component" value="Chromosome"/>
</dbReference>
<dbReference type="KEGG" id="rst:ATY39_02825"/>
<gene>
    <name evidence="1" type="ORF">ATY39_02825</name>
</gene>
<accession>A0A143HAN0</accession>
<evidence type="ECO:0008006" key="3">
    <source>
        <dbReference type="Google" id="ProtNLM"/>
    </source>
</evidence>
<dbReference type="OrthoDB" id="2011690at2"/>
<keyword evidence="2" id="KW-1185">Reference proteome</keyword>
<dbReference type="RefSeq" id="WP_066785524.1">
    <property type="nucleotide sequence ID" value="NZ_CP014806.1"/>
</dbReference>
<sequence>MKVELLNDIDTIKSGDNATRIELAIKDENNQFVNLEPFKKIEVAIGYQHALINTEPPIIDYEKNSIAFTISSNLAAGKYTIEVHLINQDDGIIKAPNAGFFVLIIEKSLDEAGNMVTFVSVQQLLEDIAAVKELVKNITGDGIEEAINSSKLAVTNSSLALEQSQEANTKVQELIDKIDTAAEESSLAKELAVTSNELANKSFEEAQTVRQEFDRLTTGNATAEVINARGDFSSLQERLDAGEQSVNEKDTAVLNLAKIYTNEKVADITSINLEGYATTLEVDEKVQSAKNYTDEKLSKIPALDLTGYSTTIQVDAKDAQILKSAKDYTDSQLSSGGSGTSGIQLRIRNRRLEYFDGLSWQTLRNELTVAPSE</sequence>
<dbReference type="EMBL" id="CP014806">
    <property type="protein sequence ID" value="AMW98460.1"/>
    <property type="molecule type" value="Genomic_DNA"/>
</dbReference>
<reference evidence="2" key="2">
    <citation type="submission" date="2016-03" db="EMBL/GenBank/DDBJ databases">
        <authorList>
            <person name="Ploux O."/>
        </authorList>
    </citation>
    <scope>NUCLEOTIDE SEQUENCE [LARGE SCALE GENOMIC DNA]</scope>
    <source>
        <strain evidence="2">PP9</strain>
    </source>
</reference>
<evidence type="ECO:0000313" key="2">
    <source>
        <dbReference type="Proteomes" id="UP000076021"/>
    </source>
</evidence>